<gene>
    <name evidence="1" type="ORF">N3K66_001139</name>
</gene>
<accession>A0ACC0VFW9</accession>
<keyword evidence="2" id="KW-1185">Reference proteome</keyword>
<proteinExistence type="predicted"/>
<protein>
    <submittedName>
        <fullName evidence="1">Uncharacterized protein</fullName>
    </submittedName>
</protein>
<reference evidence="1" key="1">
    <citation type="submission" date="2022-10" db="EMBL/GenBank/DDBJ databases">
        <title>Complete Genome of Trichothecium roseum strain YXFP-22015, a Plant Pathogen Isolated from Citrus.</title>
        <authorList>
            <person name="Wang Y."/>
            <person name="Zhu L."/>
        </authorList>
    </citation>
    <scope>NUCLEOTIDE SEQUENCE</scope>
    <source>
        <strain evidence="1">YXFP-22015</strain>
    </source>
</reference>
<name>A0ACC0VFW9_9HYPO</name>
<dbReference type="Proteomes" id="UP001163324">
    <property type="component" value="Chromosome 1"/>
</dbReference>
<sequence>MADQQRGRTQRSSSRDGTVSRRPGVQSGKQARLSPPSPLDGGEDDDERGIGALHHIRSRTRSRPNQVVISWEYNDPENPYNWSDSKKAFVTFLCGMLVINSTMGSSLPSMAIDSIAARFSVGAAAGQRALPISVYLVGYVFGPLVWGPVSEHLGRRRLSLAAFALFCAFTLACGLAPGWPALLVFRLLCGLCGSCPIAVVAGILADIYSDPRARGKAFAIFMVATCFGPLLAPILSGYCSSTIGWRWTFYIAAIIGALTLAASLFLPETFGPILLARRAARLRAEQEKQQQQQQHQDGEAQQTHQTAPPPSVVAPRDLESTDLSQLLTVVCTRPVRMVVSEPIVAATCAYLALVYTVFYMSFQAFPLVFQRLHGLAPGPAGLCYLPIGAGACLSLPVFWSWDHVLASATAAGKPWTAREEARRLPLAFLGGPMFAASLFWLGWTSRPGLTFVVPMLAGLPFGFGFMLIFMALLNYLTDAYDFFAASANAAASTCRSLLAVVLPLATVPMFNRLEISGACSLLGALSALMCVIPFVFVWKGPVLRERSPFCIALRERRAEMQRKAEEQRLTMEHNQNAEKEDMA</sequence>
<evidence type="ECO:0000313" key="2">
    <source>
        <dbReference type="Proteomes" id="UP001163324"/>
    </source>
</evidence>
<dbReference type="EMBL" id="CM047940">
    <property type="protein sequence ID" value="KAI9904610.1"/>
    <property type="molecule type" value="Genomic_DNA"/>
</dbReference>
<evidence type="ECO:0000313" key="1">
    <source>
        <dbReference type="EMBL" id="KAI9904610.1"/>
    </source>
</evidence>
<organism evidence="1 2">
    <name type="scientific">Trichothecium roseum</name>
    <dbReference type="NCBI Taxonomy" id="47278"/>
    <lineage>
        <taxon>Eukaryota</taxon>
        <taxon>Fungi</taxon>
        <taxon>Dikarya</taxon>
        <taxon>Ascomycota</taxon>
        <taxon>Pezizomycotina</taxon>
        <taxon>Sordariomycetes</taxon>
        <taxon>Hypocreomycetidae</taxon>
        <taxon>Hypocreales</taxon>
        <taxon>Hypocreales incertae sedis</taxon>
        <taxon>Trichothecium</taxon>
    </lineage>
</organism>
<comment type="caution">
    <text evidence="1">The sequence shown here is derived from an EMBL/GenBank/DDBJ whole genome shotgun (WGS) entry which is preliminary data.</text>
</comment>